<proteinExistence type="predicted"/>
<evidence type="ECO:0000313" key="8">
    <source>
        <dbReference type="Proteomes" id="UP000837857"/>
    </source>
</evidence>
<protein>
    <recommendedName>
        <fullName evidence="6">HIG1 domain-containing protein</fullName>
    </recommendedName>
</protein>
<feature type="transmembrane region" description="Helical" evidence="5">
    <location>
        <begin position="41"/>
        <end position="60"/>
    </location>
</feature>
<dbReference type="PANTHER" id="PTHR12297:SF18">
    <property type="entry name" value="HIG1 DOMAIN FAMILY MEMBER 2A"/>
    <property type="match status" value="1"/>
</dbReference>
<evidence type="ECO:0000256" key="1">
    <source>
        <dbReference type="ARBA" id="ARBA00004325"/>
    </source>
</evidence>
<evidence type="ECO:0000313" key="7">
    <source>
        <dbReference type="EMBL" id="CAH2047096.1"/>
    </source>
</evidence>
<evidence type="ECO:0000256" key="4">
    <source>
        <dbReference type="ARBA" id="ARBA00023136"/>
    </source>
</evidence>
<name>A0ABN8I2B3_9NEOP</name>
<evidence type="ECO:0000256" key="5">
    <source>
        <dbReference type="SAM" id="Phobius"/>
    </source>
</evidence>
<dbReference type="PANTHER" id="PTHR12297">
    <property type="entry name" value="HYPOXIA-INDUCBILE GENE 1 HIG1 -RELATED"/>
    <property type="match status" value="1"/>
</dbReference>
<comment type="subcellular location">
    <subcellularLocation>
        <location evidence="1">Mitochondrion membrane</location>
    </subcellularLocation>
</comment>
<dbReference type="PROSITE" id="PS51503">
    <property type="entry name" value="HIG1"/>
    <property type="match status" value="1"/>
</dbReference>
<dbReference type="EMBL" id="OW152829">
    <property type="protein sequence ID" value="CAH2047096.1"/>
    <property type="molecule type" value="Genomic_DNA"/>
</dbReference>
<dbReference type="InterPro" id="IPR050355">
    <property type="entry name" value="RCF1"/>
</dbReference>
<keyword evidence="4 5" id="KW-0472">Membrane</keyword>
<evidence type="ECO:0000256" key="2">
    <source>
        <dbReference type="ARBA" id="ARBA00022692"/>
    </source>
</evidence>
<sequence length="135" mass="14945">MANEPEPTDLDWVQLRRDMGNMHHVETNKEKFIRKFSENPFVPIGCLATAGALTYGLWCFRNGKSKLSQKMMRLRIVAQGSRLAMAEGLSSRGLVAHGAGGTQTELACGVWQWGENSVGIKIRSSPYPLQPKIGE</sequence>
<organism evidence="7 8">
    <name type="scientific">Iphiclides podalirius</name>
    <name type="common">scarce swallowtail</name>
    <dbReference type="NCBI Taxonomy" id="110791"/>
    <lineage>
        <taxon>Eukaryota</taxon>
        <taxon>Metazoa</taxon>
        <taxon>Ecdysozoa</taxon>
        <taxon>Arthropoda</taxon>
        <taxon>Hexapoda</taxon>
        <taxon>Insecta</taxon>
        <taxon>Pterygota</taxon>
        <taxon>Neoptera</taxon>
        <taxon>Endopterygota</taxon>
        <taxon>Lepidoptera</taxon>
        <taxon>Glossata</taxon>
        <taxon>Ditrysia</taxon>
        <taxon>Papilionoidea</taxon>
        <taxon>Papilionidae</taxon>
        <taxon>Papilioninae</taxon>
        <taxon>Iphiclides</taxon>
    </lineage>
</organism>
<keyword evidence="3 5" id="KW-1133">Transmembrane helix</keyword>
<reference evidence="7" key="1">
    <citation type="submission" date="2022-03" db="EMBL/GenBank/DDBJ databases">
        <authorList>
            <person name="Martin H S."/>
        </authorList>
    </citation>
    <scope>NUCLEOTIDE SEQUENCE</scope>
</reference>
<gene>
    <name evidence="7" type="ORF">IPOD504_LOCUS5627</name>
</gene>
<keyword evidence="8" id="KW-1185">Reference proteome</keyword>
<dbReference type="InterPro" id="IPR007667">
    <property type="entry name" value="Hypoxia_induced_domain"/>
</dbReference>
<feature type="domain" description="HIG1" evidence="6">
    <location>
        <begin position="13"/>
        <end position="104"/>
    </location>
</feature>
<evidence type="ECO:0000259" key="6">
    <source>
        <dbReference type="PROSITE" id="PS51503"/>
    </source>
</evidence>
<accession>A0ABN8I2B3</accession>
<dbReference type="Proteomes" id="UP000837857">
    <property type="component" value="Chromosome 17"/>
</dbReference>
<keyword evidence="2 5" id="KW-0812">Transmembrane</keyword>
<dbReference type="Pfam" id="PF04588">
    <property type="entry name" value="HIG_1_N"/>
    <property type="match status" value="1"/>
</dbReference>
<feature type="non-terminal residue" evidence="7">
    <location>
        <position position="135"/>
    </location>
</feature>
<evidence type="ECO:0000256" key="3">
    <source>
        <dbReference type="ARBA" id="ARBA00022989"/>
    </source>
</evidence>
<dbReference type="Gene3D" id="6.10.140.1320">
    <property type="match status" value="1"/>
</dbReference>